<organism evidence="1 2">
    <name type="scientific">Marchantia polymorpha subsp. ruderalis</name>
    <dbReference type="NCBI Taxonomy" id="1480154"/>
    <lineage>
        <taxon>Eukaryota</taxon>
        <taxon>Viridiplantae</taxon>
        <taxon>Streptophyta</taxon>
        <taxon>Embryophyta</taxon>
        <taxon>Marchantiophyta</taxon>
        <taxon>Marchantiopsida</taxon>
        <taxon>Marchantiidae</taxon>
        <taxon>Marchantiales</taxon>
        <taxon>Marchantiaceae</taxon>
        <taxon>Marchantia</taxon>
    </lineage>
</organism>
<reference evidence="1" key="1">
    <citation type="submission" date="2016-03" db="EMBL/GenBank/DDBJ databases">
        <title>Mechanisms controlling the formation of the plant cell surface in tip-growing cells are functionally conserved among land plants.</title>
        <authorList>
            <person name="Honkanen S."/>
            <person name="Jones V.A."/>
            <person name="Morieri G."/>
            <person name="Champion C."/>
            <person name="Hetherington A.J."/>
            <person name="Kelly S."/>
            <person name="Saint-Marcoux D."/>
            <person name="Proust H."/>
            <person name="Prescott H."/>
            <person name="Dolan L."/>
        </authorList>
    </citation>
    <scope>NUCLEOTIDE SEQUENCE [LARGE SCALE GENOMIC DNA]</scope>
    <source>
        <tissue evidence="1">Whole gametophyte</tissue>
    </source>
</reference>
<comment type="caution">
    <text evidence="1">The sequence shown here is derived from an EMBL/GenBank/DDBJ whole genome shotgun (WGS) entry which is preliminary data.</text>
</comment>
<dbReference type="PANTHER" id="PTHR34201">
    <property type="entry name" value="GLYCINE-RICH PROTEIN"/>
    <property type="match status" value="1"/>
</dbReference>
<protein>
    <submittedName>
        <fullName evidence="1">Uncharacterized protein</fullName>
    </submittedName>
</protein>
<evidence type="ECO:0000313" key="2">
    <source>
        <dbReference type="Proteomes" id="UP000077202"/>
    </source>
</evidence>
<dbReference type="InterPro" id="IPR053288">
    <property type="entry name" value="TGD_Bridge_Protein"/>
</dbReference>
<proteinExistence type="predicted"/>
<dbReference type="AlphaFoldDB" id="A0A176VE55"/>
<keyword evidence="2" id="KW-1185">Reference proteome</keyword>
<gene>
    <name evidence="1" type="ORF">AXG93_2899s1040</name>
</gene>
<dbReference type="Proteomes" id="UP000077202">
    <property type="component" value="Unassembled WGS sequence"/>
</dbReference>
<sequence>MHSAIANLLAASWSSSSWIFFRVAGFGAGCGFGVGWGFGEVRPDSLLNTGGPPKEWFRHATMPHEGKILDIVKLGSSLQTLGIGAGDTQSLAQFREGGGCGVGLGLGWGFGLAYGTRYVDSKPKFEGINFDDLKGKSGKDAPPDIPAIVQ</sequence>
<name>A0A176VE55_MARPO</name>
<dbReference type="PANTHER" id="PTHR34201:SF12">
    <property type="entry name" value="PROTEIN TRIGALACTOSYLDIACYLGLYCEROL 5, CHLOROPLASTIC"/>
    <property type="match status" value="1"/>
</dbReference>
<evidence type="ECO:0000313" key="1">
    <source>
        <dbReference type="EMBL" id="OAE18076.1"/>
    </source>
</evidence>
<accession>A0A176VE55</accession>
<dbReference type="EMBL" id="LVLJ01004132">
    <property type="protein sequence ID" value="OAE18076.1"/>
    <property type="molecule type" value="Genomic_DNA"/>
</dbReference>